<gene>
    <name evidence="1" type="ORF">M9Y10_036978</name>
</gene>
<dbReference type="Proteomes" id="UP001470230">
    <property type="component" value="Unassembled WGS sequence"/>
</dbReference>
<protein>
    <recommendedName>
        <fullName evidence="3">DUF1963 domain-containing protein</fullName>
    </recommendedName>
</protein>
<comment type="caution">
    <text evidence="1">The sequence shown here is derived from an EMBL/GenBank/DDBJ whole genome shotgun (WGS) entry which is preliminary data.</text>
</comment>
<evidence type="ECO:0000313" key="2">
    <source>
        <dbReference type="Proteomes" id="UP001470230"/>
    </source>
</evidence>
<organism evidence="1 2">
    <name type="scientific">Tritrichomonas musculus</name>
    <dbReference type="NCBI Taxonomy" id="1915356"/>
    <lineage>
        <taxon>Eukaryota</taxon>
        <taxon>Metamonada</taxon>
        <taxon>Parabasalia</taxon>
        <taxon>Tritrichomonadida</taxon>
        <taxon>Tritrichomonadidae</taxon>
        <taxon>Tritrichomonas</taxon>
    </lineage>
</organism>
<reference evidence="1 2" key="1">
    <citation type="submission" date="2024-04" db="EMBL/GenBank/DDBJ databases">
        <title>Tritrichomonas musculus Genome.</title>
        <authorList>
            <person name="Alves-Ferreira E."/>
            <person name="Grigg M."/>
            <person name="Lorenzi H."/>
            <person name="Galac M."/>
        </authorList>
    </citation>
    <scope>NUCLEOTIDE SEQUENCE [LARGE SCALE GENOMIC DNA]</scope>
    <source>
        <strain evidence="1 2">EAF2021</strain>
    </source>
</reference>
<dbReference type="SUPFAM" id="SSF103032">
    <property type="entry name" value="Hypothetical protein YwqG"/>
    <property type="match status" value="1"/>
</dbReference>
<accession>A0ABR2GTF3</accession>
<keyword evidence="2" id="KW-1185">Reference proteome</keyword>
<name>A0ABR2GTF3_9EUKA</name>
<sequence>MDHKRELTQKLFDNTINTDEIKDLEQKLIMNEYFEANFFMDFLTPLFFKDFSEILTSLININKKSPRFIPGYIKYCMKSNFDYFFDDEENKKAFYHRLTKLIQLLIEHKFSELNCIIEYLNHFSDLNLYLAQIIIKTFPQIRKLSPPTIEKFEKFNSLIQKSINDPNLCIDVAWPSVVIGDSNNPRISKFGGSQPFLPDDGCTLCKECHCKCSMICQIYIKTTPEWFRSRFNPEYQDSLIVILYCNSCFLNIEARLYIGDQLDSLVYIEDVVYPGVVNYTFNEPRIVTGWKSGKMMPIMGNSILNEMSKSHSFHYEELHEQFSRYNYVHGPSGENLTYLGGWPEFVQSDSTPPDSFLVMNLSQSCSSTAMWGDAGTAQVWMTNPIDGWIKIFV</sequence>
<evidence type="ECO:0000313" key="1">
    <source>
        <dbReference type="EMBL" id="KAK8836946.1"/>
    </source>
</evidence>
<proteinExistence type="predicted"/>
<dbReference type="Gene3D" id="2.30.320.10">
    <property type="entry name" value="YwqG-like"/>
    <property type="match status" value="1"/>
</dbReference>
<evidence type="ECO:0008006" key="3">
    <source>
        <dbReference type="Google" id="ProtNLM"/>
    </source>
</evidence>
<dbReference type="Pfam" id="PF09234">
    <property type="entry name" value="DUF1963"/>
    <property type="match status" value="1"/>
</dbReference>
<dbReference type="InterPro" id="IPR035948">
    <property type="entry name" value="YwqG-like_sf"/>
</dbReference>
<dbReference type="EMBL" id="JAPFFF010000062">
    <property type="protein sequence ID" value="KAK8836946.1"/>
    <property type="molecule type" value="Genomic_DNA"/>
</dbReference>
<dbReference type="InterPro" id="IPR015315">
    <property type="entry name" value="DUF1963"/>
</dbReference>